<name>A0AAD6Y813_9AGAR</name>
<protein>
    <submittedName>
        <fullName evidence="1">Uncharacterized protein</fullName>
    </submittedName>
</protein>
<keyword evidence="2" id="KW-1185">Reference proteome</keyword>
<reference evidence="1" key="1">
    <citation type="submission" date="2023-03" db="EMBL/GenBank/DDBJ databases">
        <title>Massive genome expansion in bonnet fungi (Mycena s.s.) driven by repeated elements and novel gene families across ecological guilds.</title>
        <authorList>
            <consortium name="Lawrence Berkeley National Laboratory"/>
            <person name="Harder C.B."/>
            <person name="Miyauchi S."/>
            <person name="Viragh M."/>
            <person name="Kuo A."/>
            <person name="Thoen E."/>
            <person name="Andreopoulos B."/>
            <person name="Lu D."/>
            <person name="Skrede I."/>
            <person name="Drula E."/>
            <person name="Henrissat B."/>
            <person name="Morin E."/>
            <person name="Kohler A."/>
            <person name="Barry K."/>
            <person name="LaButti K."/>
            <person name="Morin E."/>
            <person name="Salamov A."/>
            <person name="Lipzen A."/>
            <person name="Mereny Z."/>
            <person name="Hegedus B."/>
            <person name="Baldrian P."/>
            <person name="Stursova M."/>
            <person name="Weitz H."/>
            <person name="Taylor A."/>
            <person name="Grigoriev I.V."/>
            <person name="Nagy L.G."/>
            <person name="Martin F."/>
            <person name="Kauserud H."/>
        </authorList>
    </citation>
    <scope>NUCLEOTIDE SEQUENCE</scope>
    <source>
        <strain evidence="1">9144</strain>
    </source>
</reference>
<evidence type="ECO:0000313" key="2">
    <source>
        <dbReference type="Proteomes" id="UP001219525"/>
    </source>
</evidence>
<evidence type="ECO:0000313" key="1">
    <source>
        <dbReference type="EMBL" id="KAJ7198763.1"/>
    </source>
</evidence>
<dbReference type="Proteomes" id="UP001219525">
    <property type="component" value="Unassembled WGS sequence"/>
</dbReference>
<dbReference type="EMBL" id="JARJCW010000071">
    <property type="protein sequence ID" value="KAJ7198763.1"/>
    <property type="molecule type" value="Genomic_DNA"/>
</dbReference>
<sequence>MSRVGRQSECGHDCRSTRNSVDTAVEALEIVLDTAYIPEAIEELLYRPVSGLMAHGGGAAIAVGTRKVRVRLGESHFCYSVTPNQIVLVRLRATRATGPVKLPPSWLFEVKISKPLSASWLFQGSGWKFGATDHPLKTEPHPSLIILPATDGEDEEIDDNLSNAPTFSHRYKNMELYTHAKIEHLLFNLGGDTFERGSGSGPRTLTPYAALKWMAFAQPGGPVEKVVKKLTIKIKPMAKPAP</sequence>
<comment type="caution">
    <text evidence="1">The sequence shown here is derived from an EMBL/GenBank/DDBJ whole genome shotgun (WGS) entry which is preliminary data.</text>
</comment>
<accession>A0AAD6Y813</accession>
<organism evidence="1 2">
    <name type="scientific">Mycena pura</name>
    <dbReference type="NCBI Taxonomy" id="153505"/>
    <lineage>
        <taxon>Eukaryota</taxon>
        <taxon>Fungi</taxon>
        <taxon>Dikarya</taxon>
        <taxon>Basidiomycota</taxon>
        <taxon>Agaricomycotina</taxon>
        <taxon>Agaricomycetes</taxon>
        <taxon>Agaricomycetidae</taxon>
        <taxon>Agaricales</taxon>
        <taxon>Marasmiineae</taxon>
        <taxon>Mycenaceae</taxon>
        <taxon>Mycena</taxon>
    </lineage>
</organism>
<proteinExistence type="predicted"/>
<dbReference type="AlphaFoldDB" id="A0AAD6Y813"/>
<gene>
    <name evidence="1" type="ORF">GGX14DRAFT_664961</name>
</gene>